<proteinExistence type="predicted"/>
<evidence type="ECO:0000313" key="2">
    <source>
        <dbReference type="Proteomes" id="UP001169764"/>
    </source>
</evidence>
<evidence type="ECO:0000313" key="1">
    <source>
        <dbReference type="EMBL" id="MDO6413054.1"/>
    </source>
</evidence>
<dbReference type="InterPro" id="IPR036397">
    <property type="entry name" value="RNaseH_sf"/>
</dbReference>
<gene>
    <name evidence="1" type="ORF">Q4F19_01535</name>
</gene>
<comment type="caution">
    <text evidence="1">The sequence shown here is derived from an EMBL/GenBank/DDBJ whole genome shotgun (WGS) entry which is preliminary data.</text>
</comment>
<sequence>MRYFLDTEFDGFGGPLLSLGLAAEHGDNDYYVVIPYDHEPTEWVARHVVPYLKSVPQTLYNQLDREAAAHDLAAYLSADDDPEIVADWPEDIALFCRLMLIGDREIADISNVRFRFLRTPGFSTARNSAVPHNALHDARALRDFVLSTEG</sequence>
<dbReference type="EMBL" id="JAUOTP010000001">
    <property type="protein sequence ID" value="MDO6413054.1"/>
    <property type="molecule type" value="Genomic_DNA"/>
</dbReference>
<dbReference type="Gene3D" id="3.30.420.10">
    <property type="entry name" value="Ribonuclease H-like superfamily/Ribonuclease H"/>
    <property type="match status" value="1"/>
</dbReference>
<name>A0ABT8Y5R0_9SPHN</name>
<keyword evidence="2" id="KW-1185">Reference proteome</keyword>
<organism evidence="1 2">
    <name type="scientific">Sphingomonas natans</name>
    <dbReference type="NCBI Taxonomy" id="3063330"/>
    <lineage>
        <taxon>Bacteria</taxon>
        <taxon>Pseudomonadati</taxon>
        <taxon>Pseudomonadota</taxon>
        <taxon>Alphaproteobacteria</taxon>
        <taxon>Sphingomonadales</taxon>
        <taxon>Sphingomonadaceae</taxon>
        <taxon>Sphingomonas</taxon>
    </lineage>
</organism>
<dbReference type="Proteomes" id="UP001169764">
    <property type="component" value="Unassembled WGS sequence"/>
</dbReference>
<protein>
    <submittedName>
        <fullName evidence="1">Uncharacterized protein</fullName>
    </submittedName>
</protein>
<dbReference type="RefSeq" id="WP_303539377.1">
    <property type="nucleotide sequence ID" value="NZ_JAUOTP010000001.1"/>
</dbReference>
<reference evidence="1" key="1">
    <citation type="submission" date="2023-07" db="EMBL/GenBank/DDBJ databases">
        <authorList>
            <person name="Kim M."/>
        </authorList>
    </citation>
    <scope>NUCLEOTIDE SEQUENCE</scope>
    <source>
        <strain evidence="1">BIUV-7</strain>
    </source>
</reference>
<accession>A0ABT8Y5R0</accession>